<feature type="compositionally biased region" description="Polar residues" evidence="2">
    <location>
        <begin position="82"/>
        <end position="137"/>
    </location>
</feature>
<dbReference type="EMBL" id="ML210231">
    <property type="protein sequence ID" value="TFK22849.1"/>
    <property type="molecule type" value="Genomic_DNA"/>
</dbReference>
<reference evidence="4 5" key="1">
    <citation type="journal article" date="2019" name="Nat. Ecol. Evol.">
        <title>Megaphylogeny resolves global patterns of mushroom evolution.</title>
        <authorList>
            <person name="Varga T."/>
            <person name="Krizsan K."/>
            <person name="Foldi C."/>
            <person name="Dima B."/>
            <person name="Sanchez-Garcia M."/>
            <person name="Sanchez-Ramirez S."/>
            <person name="Szollosi G.J."/>
            <person name="Szarkandi J.G."/>
            <person name="Papp V."/>
            <person name="Albert L."/>
            <person name="Andreopoulos W."/>
            <person name="Angelini C."/>
            <person name="Antonin V."/>
            <person name="Barry K.W."/>
            <person name="Bougher N.L."/>
            <person name="Buchanan P."/>
            <person name="Buyck B."/>
            <person name="Bense V."/>
            <person name="Catcheside P."/>
            <person name="Chovatia M."/>
            <person name="Cooper J."/>
            <person name="Damon W."/>
            <person name="Desjardin D."/>
            <person name="Finy P."/>
            <person name="Geml J."/>
            <person name="Haridas S."/>
            <person name="Hughes K."/>
            <person name="Justo A."/>
            <person name="Karasinski D."/>
            <person name="Kautmanova I."/>
            <person name="Kiss B."/>
            <person name="Kocsube S."/>
            <person name="Kotiranta H."/>
            <person name="LaButti K.M."/>
            <person name="Lechner B.E."/>
            <person name="Liimatainen K."/>
            <person name="Lipzen A."/>
            <person name="Lukacs Z."/>
            <person name="Mihaltcheva S."/>
            <person name="Morgado L.N."/>
            <person name="Niskanen T."/>
            <person name="Noordeloos M.E."/>
            <person name="Ohm R.A."/>
            <person name="Ortiz-Santana B."/>
            <person name="Ovrebo C."/>
            <person name="Racz N."/>
            <person name="Riley R."/>
            <person name="Savchenko A."/>
            <person name="Shiryaev A."/>
            <person name="Soop K."/>
            <person name="Spirin V."/>
            <person name="Szebenyi C."/>
            <person name="Tomsovsky M."/>
            <person name="Tulloss R.E."/>
            <person name="Uehling J."/>
            <person name="Grigoriev I.V."/>
            <person name="Vagvolgyi C."/>
            <person name="Papp T."/>
            <person name="Martin F.M."/>
            <person name="Miettinen O."/>
            <person name="Hibbett D.S."/>
            <person name="Nagy L.G."/>
        </authorList>
    </citation>
    <scope>NUCLEOTIDE SEQUENCE [LARGE SCALE GENOMIC DNA]</scope>
    <source>
        <strain evidence="4 5">CBS 121175</strain>
    </source>
</reference>
<dbReference type="STRING" id="230819.A0A5C3KQL8"/>
<dbReference type="PANTHER" id="PTHR10963">
    <property type="entry name" value="GLYCOSYL HYDROLASE-RELATED"/>
    <property type="match status" value="1"/>
</dbReference>
<protein>
    <submittedName>
        <fullName evidence="4">Concanavalin A-like lectin/glucanase</fullName>
    </submittedName>
</protein>
<sequence>MSDKLVPPQRPFAGEGAVGNSNGDHELSNLGPSTSSSQQHSRSGSATNTDSPPVTPRSLTFQIGNANGSTSGGGPFSPPASVTSFTPAHTPSGSLIVPQNNYFEQGHRNNNSGSTSINDLPRNNSSLYGSRPTTAGDSSAVGVNPWSSRPSSTRIREAFSSPRTRPLTMYSAVQPSTVKLKREMPKSTMLDKDKPIEKPWLEKKDPHNRIAYILTYAILTIGVCLGGLRCFLSWNDVPVMKGNLCMVMDENFESAEGMFGDNGKFFREVDMSGFGNGEFEMSTDSDENSYIRDGKLYITPTFTSDLIGEDSVMDGHVFNITGCTYNITQGHSYTSENDQALDVSQLGQDREFDVEGYLKACSAVSNVTAGTVINPVRSARLTTRLSASIRYGRIDVRAKIPTGDWLWPAIWMLPVDNAYGGWPMSGEIDIMEARGNGPRYPYQGSNFVRGSLNWGPTPSLNAAWKTYGWWWMRRGSFDKEYHTYSLEWDEEFIRIFVDSRLHRMLDLRAKKSFWDLGEFPRVAHNGGDMVVLNNIWANGTKTAPFDQKFYLILDVGVGGTNGWFPDHPDKPWYDRSPTAMLEFWRARELWMPTWQDTEKRSMIIDSVKMYEKC</sequence>
<comment type="similarity">
    <text evidence="1">Belongs to the glycosyl hydrolase 16 family.</text>
</comment>
<gene>
    <name evidence="4" type="ORF">FA15DRAFT_757705</name>
</gene>
<dbReference type="InterPro" id="IPR013320">
    <property type="entry name" value="ConA-like_dom_sf"/>
</dbReference>
<evidence type="ECO:0000256" key="1">
    <source>
        <dbReference type="ARBA" id="ARBA00006865"/>
    </source>
</evidence>
<dbReference type="GO" id="GO:0005975">
    <property type="term" value="P:carbohydrate metabolic process"/>
    <property type="evidence" value="ECO:0007669"/>
    <property type="project" value="InterPro"/>
</dbReference>
<organism evidence="4 5">
    <name type="scientific">Coprinopsis marcescibilis</name>
    <name type="common">Agaric fungus</name>
    <name type="synonym">Psathyrella marcescibilis</name>
    <dbReference type="NCBI Taxonomy" id="230819"/>
    <lineage>
        <taxon>Eukaryota</taxon>
        <taxon>Fungi</taxon>
        <taxon>Dikarya</taxon>
        <taxon>Basidiomycota</taxon>
        <taxon>Agaricomycotina</taxon>
        <taxon>Agaricomycetes</taxon>
        <taxon>Agaricomycetidae</taxon>
        <taxon>Agaricales</taxon>
        <taxon>Agaricineae</taxon>
        <taxon>Psathyrellaceae</taxon>
        <taxon>Coprinopsis</taxon>
    </lineage>
</organism>
<dbReference type="InterPro" id="IPR050546">
    <property type="entry name" value="Glycosyl_Hydrlase_16"/>
</dbReference>
<dbReference type="Proteomes" id="UP000307440">
    <property type="component" value="Unassembled WGS sequence"/>
</dbReference>
<evidence type="ECO:0000256" key="2">
    <source>
        <dbReference type="SAM" id="MobiDB-lite"/>
    </source>
</evidence>
<keyword evidence="5" id="KW-1185">Reference proteome</keyword>
<evidence type="ECO:0000259" key="3">
    <source>
        <dbReference type="PROSITE" id="PS51762"/>
    </source>
</evidence>
<keyword evidence="4" id="KW-0430">Lectin</keyword>
<dbReference type="Pfam" id="PF00722">
    <property type="entry name" value="Glyco_hydro_16"/>
    <property type="match status" value="1"/>
</dbReference>
<name>A0A5C3KQL8_COPMA</name>
<dbReference type="OrthoDB" id="4781at2759"/>
<dbReference type="InterPro" id="IPR000757">
    <property type="entry name" value="Beta-glucanase-like"/>
</dbReference>
<dbReference type="AlphaFoldDB" id="A0A5C3KQL8"/>
<dbReference type="SUPFAM" id="SSF49899">
    <property type="entry name" value="Concanavalin A-like lectins/glucanases"/>
    <property type="match status" value="1"/>
</dbReference>
<feature type="domain" description="GH16" evidence="3">
    <location>
        <begin position="283"/>
        <end position="613"/>
    </location>
</feature>
<feature type="compositionally biased region" description="Low complexity" evidence="2">
    <location>
        <begin position="33"/>
        <end position="45"/>
    </location>
</feature>
<accession>A0A5C3KQL8</accession>
<dbReference type="PANTHER" id="PTHR10963:SF55">
    <property type="entry name" value="GLYCOSIDE HYDROLASE FAMILY 16 PROTEIN"/>
    <property type="match status" value="1"/>
</dbReference>
<dbReference type="GO" id="GO:0030246">
    <property type="term" value="F:carbohydrate binding"/>
    <property type="evidence" value="ECO:0007669"/>
    <property type="project" value="UniProtKB-KW"/>
</dbReference>
<dbReference type="GO" id="GO:0004553">
    <property type="term" value="F:hydrolase activity, hydrolyzing O-glycosyl compounds"/>
    <property type="evidence" value="ECO:0007669"/>
    <property type="project" value="InterPro"/>
</dbReference>
<evidence type="ECO:0000313" key="4">
    <source>
        <dbReference type="EMBL" id="TFK22849.1"/>
    </source>
</evidence>
<feature type="compositionally biased region" description="Polar residues" evidence="2">
    <location>
        <begin position="46"/>
        <end position="67"/>
    </location>
</feature>
<feature type="region of interest" description="Disordered" evidence="2">
    <location>
        <begin position="1"/>
        <end position="153"/>
    </location>
</feature>
<evidence type="ECO:0000313" key="5">
    <source>
        <dbReference type="Proteomes" id="UP000307440"/>
    </source>
</evidence>
<dbReference type="PROSITE" id="PS51762">
    <property type="entry name" value="GH16_2"/>
    <property type="match status" value="1"/>
</dbReference>
<dbReference type="Gene3D" id="2.60.120.200">
    <property type="match status" value="1"/>
</dbReference>
<proteinExistence type="inferred from homology"/>